<dbReference type="Pfam" id="PF02470">
    <property type="entry name" value="MlaD"/>
    <property type="match status" value="1"/>
</dbReference>
<evidence type="ECO:0000259" key="3">
    <source>
        <dbReference type="Pfam" id="PF11887"/>
    </source>
</evidence>
<dbReference type="InterPro" id="IPR003399">
    <property type="entry name" value="Mce/MlaD"/>
</dbReference>
<gene>
    <name evidence="4" type="ORF">AWC16_03175</name>
</gene>
<dbReference type="STRING" id="1108812.AWC16_03175"/>
<dbReference type="Pfam" id="PF11887">
    <property type="entry name" value="Mce4_CUP1"/>
    <property type="match status" value="1"/>
</dbReference>
<evidence type="ECO:0000313" key="4">
    <source>
        <dbReference type="EMBL" id="ORW13783.1"/>
    </source>
</evidence>
<comment type="caution">
    <text evidence="4">The sequence shown here is derived from an EMBL/GenBank/DDBJ whole genome shotgun (WGS) entry which is preliminary data.</text>
</comment>
<dbReference type="Proteomes" id="UP000193866">
    <property type="component" value="Unassembled WGS sequence"/>
</dbReference>
<keyword evidence="1" id="KW-0812">Transmembrane</keyword>
<dbReference type="PANTHER" id="PTHR33371:SF18">
    <property type="entry name" value="MCE-FAMILY PROTEIN MCE3C"/>
    <property type="match status" value="1"/>
</dbReference>
<feature type="domain" description="Mce/MlaD" evidence="2">
    <location>
        <begin position="49"/>
        <end position="123"/>
    </location>
</feature>
<dbReference type="InterPro" id="IPR052336">
    <property type="entry name" value="MlaD_Phospholipid_Transporter"/>
</dbReference>
<evidence type="ECO:0000256" key="1">
    <source>
        <dbReference type="SAM" id="Phobius"/>
    </source>
</evidence>
<proteinExistence type="predicted"/>
<dbReference type="InterPro" id="IPR005693">
    <property type="entry name" value="Mce"/>
</dbReference>
<keyword evidence="5" id="KW-1185">Reference proteome</keyword>
<dbReference type="GO" id="GO:0005576">
    <property type="term" value="C:extracellular region"/>
    <property type="evidence" value="ECO:0007669"/>
    <property type="project" value="TreeGrafter"/>
</dbReference>
<sequence length="352" mass="38110">MQVITVAGTHNRKRVLEDRSQAWLGAMAVLTLTAVIAATTLLTTLHLGKTTYYADFLQAASIRSGDEVSIAGVPIGTVEGAELAGDHVVVSMKIRHDVVLGSQTRAAIKLTTVLGARYVELKPAGEGTLDEHRIPLAHTSVPYDLQRLLQDSTNTFEEVDAQRFAQSMQLVSTQLRDVPSILPDALSNVQNLSQVIADRRGQIAGLLRSTAEIADILGGQQTDLAALVSQGQQLFGEVVARRDAVLRLMDAATTLVGTARDITVGNHAQLDQLLGDIRQVTAMVGDHDDLLRNLFQAMPLSMRNVANATGSGPFLDFALPGGLLVDSWMCAISGRAEQYKWPERYQYLKDCE</sequence>
<keyword evidence="1" id="KW-1133">Transmembrane helix</keyword>
<dbReference type="AlphaFoldDB" id="A0A1X1YRX8"/>
<dbReference type="NCBIfam" id="TIGR00996">
    <property type="entry name" value="Mtu_fam_mce"/>
    <property type="match status" value="1"/>
</dbReference>
<dbReference type="OrthoDB" id="3456055at2"/>
<name>A0A1X1YRX8_9MYCO</name>
<dbReference type="PANTHER" id="PTHR33371">
    <property type="entry name" value="INTERMEMBRANE PHOSPHOLIPID TRANSPORT SYSTEM BINDING PROTEIN MLAD-RELATED"/>
    <property type="match status" value="1"/>
</dbReference>
<organism evidence="4 5">
    <name type="scientific">Mycolicibacter longobardus</name>
    <dbReference type="NCBI Taxonomy" id="1108812"/>
    <lineage>
        <taxon>Bacteria</taxon>
        <taxon>Bacillati</taxon>
        <taxon>Actinomycetota</taxon>
        <taxon>Actinomycetes</taxon>
        <taxon>Mycobacteriales</taxon>
        <taxon>Mycobacteriaceae</taxon>
        <taxon>Mycolicibacter</taxon>
    </lineage>
</organism>
<feature type="domain" description="Mammalian cell entry C-terminal" evidence="3">
    <location>
        <begin position="132"/>
        <end position="312"/>
    </location>
</feature>
<reference evidence="4 5" key="1">
    <citation type="submission" date="2016-01" db="EMBL/GenBank/DDBJ databases">
        <title>The new phylogeny of the genus Mycobacterium.</title>
        <authorList>
            <person name="Tarcisio F."/>
            <person name="Conor M."/>
            <person name="Antonella G."/>
            <person name="Elisabetta G."/>
            <person name="Giulia F.S."/>
            <person name="Sara T."/>
            <person name="Anna F."/>
            <person name="Clotilde B."/>
            <person name="Roberto B."/>
            <person name="Veronica D.S."/>
            <person name="Fabio R."/>
            <person name="Monica P."/>
            <person name="Olivier J."/>
            <person name="Enrico T."/>
            <person name="Nicola S."/>
        </authorList>
    </citation>
    <scope>NUCLEOTIDE SEQUENCE [LARGE SCALE GENOMIC DNA]</scope>
    <source>
        <strain evidence="4 5">DSM 45394</strain>
    </source>
</reference>
<accession>A0A1X1YRX8</accession>
<evidence type="ECO:0000259" key="2">
    <source>
        <dbReference type="Pfam" id="PF02470"/>
    </source>
</evidence>
<dbReference type="RefSeq" id="WP_085263081.1">
    <property type="nucleotide sequence ID" value="NZ_JACKVG010000012.1"/>
</dbReference>
<dbReference type="InterPro" id="IPR024516">
    <property type="entry name" value="Mce_C"/>
</dbReference>
<protein>
    <submittedName>
        <fullName evidence="4">Uncharacterized protein</fullName>
    </submittedName>
</protein>
<evidence type="ECO:0000313" key="5">
    <source>
        <dbReference type="Proteomes" id="UP000193866"/>
    </source>
</evidence>
<feature type="transmembrane region" description="Helical" evidence="1">
    <location>
        <begin position="22"/>
        <end position="42"/>
    </location>
</feature>
<keyword evidence="1" id="KW-0472">Membrane</keyword>
<dbReference type="EMBL" id="LQPG01000007">
    <property type="protein sequence ID" value="ORW13783.1"/>
    <property type="molecule type" value="Genomic_DNA"/>
</dbReference>